<name>A0AAV4SVW5_9ARAC</name>
<feature type="region of interest" description="Disordered" evidence="1">
    <location>
        <begin position="1"/>
        <end position="22"/>
    </location>
</feature>
<gene>
    <name evidence="2" type="ORF">CDAR_31431</name>
</gene>
<evidence type="ECO:0000256" key="1">
    <source>
        <dbReference type="SAM" id="MobiDB-lite"/>
    </source>
</evidence>
<dbReference type="Proteomes" id="UP001054837">
    <property type="component" value="Unassembled WGS sequence"/>
</dbReference>
<protein>
    <submittedName>
        <fullName evidence="2">Uncharacterized protein</fullName>
    </submittedName>
</protein>
<accession>A0AAV4SVW5</accession>
<feature type="compositionally biased region" description="Low complexity" evidence="1">
    <location>
        <begin position="1"/>
        <end position="11"/>
    </location>
</feature>
<reference evidence="2 3" key="1">
    <citation type="submission" date="2021-06" db="EMBL/GenBank/DDBJ databases">
        <title>Caerostris darwini draft genome.</title>
        <authorList>
            <person name="Kono N."/>
            <person name="Arakawa K."/>
        </authorList>
    </citation>
    <scope>NUCLEOTIDE SEQUENCE [LARGE SCALE GENOMIC DNA]</scope>
</reference>
<sequence length="93" mass="10479">MGNVSRLSSLKSVKKKESTESTNRNAKLVIIKIEKNLDYGKMGKNAKDLNAAFEFGKLEDEKSVKKGERTSQKTLVCMGFISSQTHHIKRSEF</sequence>
<proteinExistence type="predicted"/>
<evidence type="ECO:0000313" key="2">
    <source>
        <dbReference type="EMBL" id="GIY37915.1"/>
    </source>
</evidence>
<keyword evidence="3" id="KW-1185">Reference proteome</keyword>
<dbReference type="EMBL" id="BPLQ01008524">
    <property type="protein sequence ID" value="GIY37915.1"/>
    <property type="molecule type" value="Genomic_DNA"/>
</dbReference>
<organism evidence="2 3">
    <name type="scientific">Caerostris darwini</name>
    <dbReference type="NCBI Taxonomy" id="1538125"/>
    <lineage>
        <taxon>Eukaryota</taxon>
        <taxon>Metazoa</taxon>
        <taxon>Ecdysozoa</taxon>
        <taxon>Arthropoda</taxon>
        <taxon>Chelicerata</taxon>
        <taxon>Arachnida</taxon>
        <taxon>Araneae</taxon>
        <taxon>Araneomorphae</taxon>
        <taxon>Entelegynae</taxon>
        <taxon>Araneoidea</taxon>
        <taxon>Araneidae</taxon>
        <taxon>Caerostris</taxon>
    </lineage>
</organism>
<comment type="caution">
    <text evidence="2">The sequence shown here is derived from an EMBL/GenBank/DDBJ whole genome shotgun (WGS) entry which is preliminary data.</text>
</comment>
<dbReference type="AlphaFoldDB" id="A0AAV4SVW5"/>
<evidence type="ECO:0000313" key="3">
    <source>
        <dbReference type="Proteomes" id="UP001054837"/>
    </source>
</evidence>